<gene>
    <name evidence="5" type="ORF">K8V47_01500</name>
</gene>
<evidence type="ECO:0000256" key="1">
    <source>
        <dbReference type="ARBA" id="ARBA00001917"/>
    </source>
</evidence>
<evidence type="ECO:0000313" key="5">
    <source>
        <dbReference type="EMBL" id="HJE38428.1"/>
    </source>
</evidence>
<accession>A0A921JHM2</accession>
<sequence>MEHKRNLRPGTMLYPLPAVIVTCGTEGKNNMLTVSWTGTICSDPAMCYISVRPSRFSYPMIKERMEFTINLTTEQMAAATDWAGVRSGADYDKWKETGLTPVPGVKVACPSIAESPVNIECRVKEIISLGTHDMFIAEVLNVRADESLFDPETDAFRLDLAHLINYNHGGYYTQGEKIGKFGFSVQKKKK</sequence>
<name>A0A921JHM2_9BACT</name>
<comment type="caution">
    <text evidence="5">The sequence shown here is derived from an EMBL/GenBank/DDBJ whole genome shotgun (WGS) entry which is preliminary data.</text>
</comment>
<dbReference type="PANTHER" id="PTHR43567">
    <property type="entry name" value="FLAVOREDOXIN-RELATED-RELATED"/>
    <property type="match status" value="1"/>
</dbReference>
<dbReference type="InterPro" id="IPR002563">
    <property type="entry name" value="Flavin_Rdtase-like_dom"/>
</dbReference>
<evidence type="ECO:0000259" key="4">
    <source>
        <dbReference type="SMART" id="SM00903"/>
    </source>
</evidence>
<dbReference type="PANTHER" id="PTHR43567:SF1">
    <property type="entry name" value="FLAVOREDOXIN"/>
    <property type="match status" value="1"/>
</dbReference>
<dbReference type="InterPro" id="IPR012349">
    <property type="entry name" value="Split_barrel_FMN-bd"/>
</dbReference>
<comment type="cofactor">
    <cofactor evidence="1">
        <name>FMN</name>
        <dbReference type="ChEBI" id="CHEBI:58210"/>
    </cofactor>
</comment>
<dbReference type="Gene3D" id="2.30.110.10">
    <property type="entry name" value="Electron Transport, Fmn-binding Protein, Chain A"/>
    <property type="match status" value="1"/>
</dbReference>
<dbReference type="SMART" id="SM00903">
    <property type="entry name" value="Flavin_Reduct"/>
    <property type="match status" value="1"/>
</dbReference>
<dbReference type="InterPro" id="IPR052174">
    <property type="entry name" value="Flavoredoxin"/>
</dbReference>
<reference evidence="5" key="1">
    <citation type="journal article" date="2021" name="PeerJ">
        <title>Extensive microbial diversity within the chicken gut microbiome revealed by metagenomics and culture.</title>
        <authorList>
            <person name="Gilroy R."/>
            <person name="Ravi A."/>
            <person name="Getino M."/>
            <person name="Pursley I."/>
            <person name="Horton D.L."/>
            <person name="Alikhan N.F."/>
            <person name="Baker D."/>
            <person name="Gharbi K."/>
            <person name="Hall N."/>
            <person name="Watson M."/>
            <person name="Adriaenssens E.M."/>
            <person name="Foster-Nyarko E."/>
            <person name="Jarju S."/>
            <person name="Secka A."/>
            <person name="Antonio M."/>
            <person name="Oren A."/>
            <person name="Chaudhuri R.R."/>
            <person name="La Ragione R."/>
            <person name="Hildebrand F."/>
            <person name="Pallen M.J."/>
        </authorList>
    </citation>
    <scope>NUCLEOTIDE SEQUENCE</scope>
    <source>
        <strain evidence="5">4100</strain>
    </source>
</reference>
<protein>
    <submittedName>
        <fullName evidence="5">Flavin reductase family protein</fullName>
    </submittedName>
</protein>
<evidence type="ECO:0000256" key="2">
    <source>
        <dbReference type="ARBA" id="ARBA00022630"/>
    </source>
</evidence>
<feature type="domain" description="Flavin reductase like" evidence="4">
    <location>
        <begin position="12"/>
        <end position="158"/>
    </location>
</feature>
<dbReference type="GO" id="GO:0010181">
    <property type="term" value="F:FMN binding"/>
    <property type="evidence" value="ECO:0007669"/>
    <property type="project" value="InterPro"/>
</dbReference>
<comment type="similarity">
    <text evidence="3">Belongs to the flavoredoxin family.</text>
</comment>
<evidence type="ECO:0000256" key="3">
    <source>
        <dbReference type="ARBA" id="ARBA00038054"/>
    </source>
</evidence>
<dbReference type="Pfam" id="PF01613">
    <property type="entry name" value="Flavin_Reduct"/>
    <property type="match status" value="1"/>
</dbReference>
<evidence type="ECO:0000313" key="6">
    <source>
        <dbReference type="Proteomes" id="UP000711407"/>
    </source>
</evidence>
<keyword evidence="2" id="KW-0285">Flavoprotein</keyword>
<dbReference type="AlphaFoldDB" id="A0A921JHM2"/>
<dbReference type="SUPFAM" id="SSF50475">
    <property type="entry name" value="FMN-binding split barrel"/>
    <property type="match status" value="1"/>
</dbReference>
<dbReference type="EMBL" id="DYXT01000012">
    <property type="protein sequence ID" value="HJE38428.1"/>
    <property type="molecule type" value="Genomic_DNA"/>
</dbReference>
<reference evidence="5" key="2">
    <citation type="submission" date="2021-09" db="EMBL/GenBank/DDBJ databases">
        <authorList>
            <person name="Gilroy R."/>
        </authorList>
    </citation>
    <scope>NUCLEOTIDE SEQUENCE</scope>
    <source>
        <strain evidence="5">4100</strain>
    </source>
</reference>
<organism evidence="5 6">
    <name type="scientific">Candidatus Amulumruptor caecigallinarius</name>
    <dbReference type="NCBI Taxonomy" id="2109911"/>
    <lineage>
        <taxon>Bacteria</taxon>
        <taxon>Pseudomonadati</taxon>
        <taxon>Bacteroidota</taxon>
        <taxon>Bacteroidia</taxon>
        <taxon>Bacteroidales</taxon>
        <taxon>Muribaculaceae</taxon>
        <taxon>Candidatus Amulumruptor</taxon>
    </lineage>
</organism>
<dbReference type="GO" id="GO:0016646">
    <property type="term" value="F:oxidoreductase activity, acting on the CH-NH group of donors, NAD or NADP as acceptor"/>
    <property type="evidence" value="ECO:0007669"/>
    <property type="project" value="UniProtKB-ARBA"/>
</dbReference>
<proteinExistence type="inferred from homology"/>
<dbReference type="Proteomes" id="UP000711407">
    <property type="component" value="Unassembled WGS sequence"/>
</dbReference>